<comment type="caution">
    <text evidence="1">The sequence shown here is derived from an EMBL/GenBank/DDBJ whole genome shotgun (WGS) entry which is preliminary data.</text>
</comment>
<accession>A0A062XW94</accession>
<evidence type="ECO:0000313" key="1">
    <source>
        <dbReference type="EMBL" id="KDA53684.1"/>
    </source>
</evidence>
<dbReference type="Proteomes" id="UP000027284">
    <property type="component" value="Unassembled WGS sequence"/>
</dbReference>
<keyword evidence="2" id="KW-1185">Reference proteome</keyword>
<dbReference type="RefSeq" id="WP_038049226.1">
    <property type="nucleotide sequence ID" value="NZ_JMFG01000019.1"/>
</dbReference>
<gene>
    <name evidence="1" type="ORF">EG19_03290</name>
</gene>
<proteinExistence type="predicted"/>
<sequence>MTKQYYGLGPWKASNTGFLSRPVAPVFLLFFIVLGGSCTAGRVRVQTRPEVGFGFDFDSLRCTARGVSVRCEPESRMWSDVSMEWFDRRRGWRSGKFEGGTVPRDLVCGEEIDWLLFHSEGSEVVWLSTERDVRKWKGCSQPEPYQNFYFPLAAAPANPWIRYGAATGAEFVAVRFVPYYPDDPRPVSNLPVVLLSNNGKEELLGTTDATGWIVLSKEMLKKKDGRYLLVNPTYDFDRVAVPLQQVLQEAGSYFRDVFLVYVRFY</sequence>
<protein>
    <submittedName>
        <fullName evidence="1">Uncharacterized protein</fullName>
    </submittedName>
</protein>
<dbReference type="OrthoDB" id="9800754at2"/>
<dbReference type="AlphaFoldDB" id="A0A062XW94"/>
<name>A0A062XW94_9BACT</name>
<organism evidence="1 2">
    <name type="scientific">Thermoanaerobaculum aquaticum</name>
    <dbReference type="NCBI Taxonomy" id="1312852"/>
    <lineage>
        <taxon>Bacteria</taxon>
        <taxon>Pseudomonadati</taxon>
        <taxon>Acidobacteriota</taxon>
        <taxon>Thermoanaerobaculia</taxon>
        <taxon>Thermoanaerobaculales</taxon>
        <taxon>Thermoanaerobaculaceae</taxon>
        <taxon>Thermoanaerobaculum</taxon>
    </lineage>
</organism>
<dbReference type="EMBL" id="JMFG01000019">
    <property type="protein sequence ID" value="KDA53684.1"/>
    <property type="molecule type" value="Genomic_DNA"/>
</dbReference>
<reference evidence="1 2" key="1">
    <citation type="submission" date="2014-04" db="EMBL/GenBank/DDBJ databases">
        <title>The Genome Sequence of Thermoanaerobaculum aquaticum MP-01, The First Cultivated Group 23 Acidobacterium.</title>
        <authorList>
            <person name="Stamps B.W."/>
            <person name="Losey N.A."/>
            <person name="Lawson P.A."/>
            <person name="Stevenson B.S."/>
        </authorList>
    </citation>
    <scope>NUCLEOTIDE SEQUENCE [LARGE SCALE GENOMIC DNA]</scope>
    <source>
        <strain evidence="1 2">MP-01</strain>
    </source>
</reference>
<evidence type="ECO:0000313" key="2">
    <source>
        <dbReference type="Proteomes" id="UP000027284"/>
    </source>
</evidence>